<organism evidence="2 3">
    <name type="scientific">Paenimyroides viscosum</name>
    <dbReference type="NCBI Taxonomy" id="2488729"/>
    <lineage>
        <taxon>Bacteria</taxon>
        <taxon>Pseudomonadati</taxon>
        <taxon>Bacteroidota</taxon>
        <taxon>Flavobacteriia</taxon>
        <taxon>Flavobacteriales</taxon>
        <taxon>Flavobacteriaceae</taxon>
        <taxon>Paenimyroides</taxon>
    </lineage>
</organism>
<dbReference type="Proteomes" id="UP000268372">
    <property type="component" value="Unassembled WGS sequence"/>
</dbReference>
<accession>A0A3P1AW06</accession>
<keyword evidence="3" id="KW-1185">Reference proteome</keyword>
<protein>
    <submittedName>
        <fullName evidence="2">Uncharacterized protein</fullName>
    </submittedName>
</protein>
<dbReference type="AlphaFoldDB" id="A0A3P1AW06"/>
<evidence type="ECO:0000256" key="1">
    <source>
        <dbReference type="SAM" id="SignalP"/>
    </source>
</evidence>
<reference evidence="2 3" key="1">
    <citation type="submission" date="2018-11" db="EMBL/GenBank/DDBJ databases">
        <title>Flavobacterium sp. nov., YIM 102796 draft genome.</title>
        <authorList>
            <person name="Li G."/>
            <person name="Jiang Y."/>
        </authorList>
    </citation>
    <scope>NUCLEOTIDE SEQUENCE [LARGE SCALE GENOMIC DNA]</scope>
    <source>
        <strain evidence="2 3">YIM 102796</strain>
    </source>
</reference>
<evidence type="ECO:0000313" key="2">
    <source>
        <dbReference type="EMBL" id="RRA93226.1"/>
    </source>
</evidence>
<dbReference type="OrthoDB" id="1359129at2"/>
<proteinExistence type="predicted"/>
<comment type="caution">
    <text evidence="2">The sequence shown here is derived from an EMBL/GenBank/DDBJ whole genome shotgun (WGS) entry which is preliminary data.</text>
</comment>
<name>A0A3P1AW06_9FLAO</name>
<feature type="chain" id="PRO_5018012068" evidence="1">
    <location>
        <begin position="22"/>
        <end position="125"/>
    </location>
</feature>
<dbReference type="PROSITE" id="PS51257">
    <property type="entry name" value="PROKAR_LIPOPROTEIN"/>
    <property type="match status" value="1"/>
</dbReference>
<evidence type="ECO:0000313" key="3">
    <source>
        <dbReference type="Proteomes" id="UP000268372"/>
    </source>
</evidence>
<dbReference type="RefSeq" id="WP_124899911.1">
    <property type="nucleotide sequence ID" value="NZ_RQTJ01000025.1"/>
</dbReference>
<gene>
    <name evidence="2" type="ORF">EG242_10920</name>
</gene>
<sequence>MKKIFFFIAITSLSLGFTSCSEDDTVMEVPVPNPNPNVEKQLTITSTGSYDKDKDMYYSPIGMEVTFTTKNESNTITDAVYYVDGVRIIGNKYKHTTIATVQVQARRAGYLDSNNIKVQFAQKPY</sequence>
<dbReference type="EMBL" id="RQTJ01000025">
    <property type="protein sequence ID" value="RRA93226.1"/>
    <property type="molecule type" value="Genomic_DNA"/>
</dbReference>
<keyword evidence="1" id="KW-0732">Signal</keyword>
<feature type="signal peptide" evidence="1">
    <location>
        <begin position="1"/>
        <end position="21"/>
    </location>
</feature>